<evidence type="ECO:0000256" key="1">
    <source>
        <dbReference type="SAM" id="MobiDB-lite"/>
    </source>
</evidence>
<gene>
    <name evidence="2" type="ORF">THAOC_26091</name>
</gene>
<accession>K0RPR2</accession>
<feature type="region of interest" description="Disordered" evidence="1">
    <location>
        <begin position="86"/>
        <end position="108"/>
    </location>
</feature>
<organism evidence="2 3">
    <name type="scientific">Thalassiosira oceanica</name>
    <name type="common">Marine diatom</name>
    <dbReference type="NCBI Taxonomy" id="159749"/>
    <lineage>
        <taxon>Eukaryota</taxon>
        <taxon>Sar</taxon>
        <taxon>Stramenopiles</taxon>
        <taxon>Ochrophyta</taxon>
        <taxon>Bacillariophyta</taxon>
        <taxon>Coscinodiscophyceae</taxon>
        <taxon>Thalassiosirophycidae</taxon>
        <taxon>Thalassiosirales</taxon>
        <taxon>Thalassiosiraceae</taxon>
        <taxon>Thalassiosira</taxon>
    </lineage>
</organism>
<name>K0RPR2_THAOC</name>
<evidence type="ECO:0000313" key="2">
    <source>
        <dbReference type="EMBL" id="EJK54299.1"/>
    </source>
</evidence>
<dbReference type="AlphaFoldDB" id="K0RPR2"/>
<dbReference type="EMBL" id="AGNL01036035">
    <property type="protein sequence ID" value="EJK54299.1"/>
    <property type="molecule type" value="Genomic_DNA"/>
</dbReference>
<reference evidence="2 3" key="1">
    <citation type="journal article" date="2012" name="Genome Biol.">
        <title>Genome and low-iron response of an oceanic diatom adapted to chronic iron limitation.</title>
        <authorList>
            <person name="Lommer M."/>
            <person name="Specht M."/>
            <person name="Roy A.S."/>
            <person name="Kraemer L."/>
            <person name="Andreson R."/>
            <person name="Gutowska M.A."/>
            <person name="Wolf J."/>
            <person name="Bergner S.V."/>
            <person name="Schilhabel M.B."/>
            <person name="Klostermeier U.C."/>
            <person name="Beiko R.G."/>
            <person name="Rosenstiel P."/>
            <person name="Hippler M."/>
            <person name="Laroche J."/>
        </authorList>
    </citation>
    <scope>NUCLEOTIDE SEQUENCE [LARGE SCALE GENOMIC DNA]</scope>
    <source>
        <strain evidence="2 3">CCMP1005</strain>
    </source>
</reference>
<dbReference type="Proteomes" id="UP000266841">
    <property type="component" value="Unassembled WGS sequence"/>
</dbReference>
<protein>
    <submittedName>
        <fullName evidence="2">Uncharacterized protein</fullName>
    </submittedName>
</protein>
<feature type="non-terminal residue" evidence="2">
    <location>
        <position position="1"/>
    </location>
</feature>
<evidence type="ECO:0000313" key="3">
    <source>
        <dbReference type="Proteomes" id="UP000266841"/>
    </source>
</evidence>
<proteinExistence type="predicted"/>
<keyword evidence="3" id="KW-1185">Reference proteome</keyword>
<sequence>GVFDKNSSIAGDSGGCMLAKLASGASRTALGELMMLAFSYKRRVLRGVLALPSSSRGRESRLPCFFTGPTLEFLCKQSSFFIPGIPDSSSQPQAQPKVPAAIFDPVRA</sequence>
<comment type="caution">
    <text evidence="2">The sequence shown here is derived from an EMBL/GenBank/DDBJ whole genome shotgun (WGS) entry which is preliminary data.</text>
</comment>